<dbReference type="PIRSF" id="PIRSF028101">
    <property type="entry name" value="UCP028101"/>
    <property type="match status" value="1"/>
</dbReference>
<dbReference type="Pfam" id="PF07433">
    <property type="entry name" value="DUF1513"/>
    <property type="match status" value="1"/>
</dbReference>
<gene>
    <name evidence="1" type="ORF">GZ78_03725</name>
</gene>
<dbReference type="Proteomes" id="UP000028073">
    <property type="component" value="Unassembled WGS sequence"/>
</dbReference>
<accession>A0A081NL03</accession>
<evidence type="ECO:0000313" key="2">
    <source>
        <dbReference type="Proteomes" id="UP000028073"/>
    </source>
</evidence>
<dbReference type="InterPro" id="IPR008311">
    <property type="entry name" value="UCP028101"/>
</dbReference>
<organism evidence="1 2">
    <name type="scientific">Endozoicomonas numazuensis</name>
    <dbReference type="NCBI Taxonomy" id="1137799"/>
    <lineage>
        <taxon>Bacteria</taxon>
        <taxon>Pseudomonadati</taxon>
        <taxon>Pseudomonadota</taxon>
        <taxon>Gammaproteobacteria</taxon>
        <taxon>Oceanospirillales</taxon>
        <taxon>Endozoicomonadaceae</taxon>
        <taxon>Endozoicomonas</taxon>
    </lineage>
</organism>
<dbReference type="Gene3D" id="2.130.10.10">
    <property type="entry name" value="YVTN repeat-like/Quinoprotein amine dehydrogenase"/>
    <property type="match status" value="1"/>
</dbReference>
<reference evidence="1 2" key="1">
    <citation type="submission" date="2014-06" db="EMBL/GenBank/DDBJ databases">
        <title>Whole Genome Sequences of Three Symbiotic Endozoicomonas Bacteria.</title>
        <authorList>
            <person name="Neave M.J."/>
            <person name="Apprill A."/>
            <person name="Voolstra C.R."/>
        </authorList>
    </citation>
    <scope>NUCLEOTIDE SEQUENCE [LARGE SCALE GENOMIC DNA]</scope>
    <source>
        <strain evidence="1 2">DSM 25634</strain>
    </source>
</reference>
<evidence type="ECO:0008006" key="3">
    <source>
        <dbReference type="Google" id="ProtNLM"/>
    </source>
</evidence>
<dbReference type="SUPFAM" id="SSF75011">
    <property type="entry name" value="3-carboxy-cis,cis-mucoante lactonizing enzyme"/>
    <property type="match status" value="1"/>
</dbReference>
<dbReference type="eggNOG" id="COG3490">
    <property type="taxonomic scope" value="Bacteria"/>
</dbReference>
<protein>
    <recommendedName>
        <fullName evidence="3">DUF1513 domain-containing protein</fullName>
    </recommendedName>
</protein>
<comment type="caution">
    <text evidence="1">The sequence shown here is derived from an EMBL/GenBank/DDBJ whole genome shotgun (WGS) entry which is preliminary data.</text>
</comment>
<evidence type="ECO:0000313" key="1">
    <source>
        <dbReference type="EMBL" id="KEQ19126.1"/>
    </source>
</evidence>
<dbReference type="EMBL" id="JOKH01000001">
    <property type="protein sequence ID" value="KEQ19126.1"/>
    <property type="molecule type" value="Genomic_DNA"/>
</dbReference>
<keyword evidence="2" id="KW-1185">Reference proteome</keyword>
<proteinExistence type="predicted"/>
<dbReference type="AlphaFoldDB" id="A0A081NL03"/>
<name>A0A081NL03_9GAMM</name>
<dbReference type="STRING" id="1137799.GZ78_03725"/>
<dbReference type="PROSITE" id="PS51257">
    <property type="entry name" value="PROKAR_LIPOPROTEIN"/>
    <property type="match status" value="1"/>
</dbReference>
<dbReference type="InterPro" id="IPR015943">
    <property type="entry name" value="WD40/YVTN_repeat-like_dom_sf"/>
</dbReference>
<sequence length="365" mass="39843">MNRRTFLKTGLGLAGLSLSGCSISLQTSSVLISVARDPNDQYFIQTFTHNGEVTGCWPIPARAHDIAARPFSSEVVVFDRRPGKLLYHLDWHKPEQAIQTVNSDSLRHFYGHGVFSEDGRWLYTTENNLETLQGVVGIYDAGQGYKRAGEFQLDGSGPHEVAMMPDGETLVVALGGIKTHPDSGRTPLNPDNMKPALLYIDRDSGAELERQVLIDHALSIRHLDVMPDGTVAVGMQYQGDPGVLPLVALHQRGEPLKPVKATEAEWLSFHGYIASVCFMPDNNTLAVTSPRGNRVGLIDVMSGTLKTLIHNRDCSGAARTASGLLAISNGLGGIQLLKCQNGQAEEVSKAQFRHNQWDNHMLSLV</sequence>